<gene>
    <name evidence="2" type="ORF">Pcinc_012182</name>
</gene>
<name>A0AAE1FZC6_PETCI</name>
<dbReference type="Proteomes" id="UP001286313">
    <property type="component" value="Unassembled WGS sequence"/>
</dbReference>
<evidence type="ECO:0000256" key="1">
    <source>
        <dbReference type="SAM" id="MobiDB-lite"/>
    </source>
</evidence>
<dbReference type="EMBL" id="JAWQEG010000987">
    <property type="protein sequence ID" value="KAK3883483.1"/>
    <property type="molecule type" value="Genomic_DNA"/>
</dbReference>
<evidence type="ECO:0000313" key="2">
    <source>
        <dbReference type="EMBL" id="KAK3883483.1"/>
    </source>
</evidence>
<comment type="caution">
    <text evidence="2">The sequence shown here is derived from an EMBL/GenBank/DDBJ whole genome shotgun (WGS) entry which is preliminary data.</text>
</comment>
<proteinExistence type="predicted"/>
<accession>A0AAE1FZC6</accession>
<evidence type="ECO:0000313" key="3">
    <source>
        <dbReference type="Proteomes" id="UP001286313"/>
    </source>
</evidence>
<reference evidence="2" key="1">
    <citation type="submission" date="2023-10" db="EMBL/GenBank/DDBJ databases">
        <title>Genome assemblies of two species of porcelain crab, Petrolisthes cinctipes and Petrolisthes manimaculis (Anomura: Porcellanidae).</title>
        <authorList>
            <person name="Angst P."/>
        </authorList>
    </citation>
    <scope>NUCLEOTIDE SEQUENCE</scope>
    <source>
        <strain evidence="2">PB745_01</strain>
        <tissue evidence="2">Gill</tissue>
    </source>
</reference>
<organism evidence="2 3">
    <name type="scientific">Petrolisthes cinctipes</name>
    <name type="common">Flat porcelain crab</name>
    <dbReference type="NCBI Taxonomy" id="88211"/>
    <lineage>
        <taxon>Eukaryota</taxon>
        <taxon>Metazoa</taxon>
        <taxon>Ecdysozoa</taxon>
        <taxon>Arthropoda</taxon>
        <taxon>Crustacea</taxon>
        <taxon>Multicrustacea</taxon>
        <taxon>Malacostraca</taxon>
        <taxon>Eumalacostraca</taxon>
        <taxon>Eucarida</taxon>
        <taxon>Decapoda</taxon>
        <taxon>Pleocyemata</taxon>
        <taxon>Anomura</taxon>
        <taxon>Galatheoidea</taxon>
        <taxon>Porcellanidae</taxon>
        <taxon>Petrolisthes</taxon>
    </lineage>
</organism>
<protein>
    <submittedName>
        <fullName evidence="2">Uncharacterized protein</fullName>
    </submittedName>
</protein>
<feature type="region of interest" description="Disordered" evidence="1">
    <location>
        <begin position="112"/>
        <end position="187"/>
    </location>
</feature>
<keyword evidence="3" id="KW-1185">Reference proteome</keyword>
<dbReference type="AlphaFoldDB" id="A0AAE1FZC6"/>
<sequence length="187" mass="20873">MGSTQDHLDAVSFKYRLKKLMLGKEVALVSEKNNVSQNEEPVNSLLVKVSSESETNSDSHDREVALELCVTSLLFKDRDLETEVVDNQVSLQDLHENKENVNDWQSTSTIIEEQSTSTVLEEQSTSTVLEEQSTSTVLEEQSTSTVLEEQSTSTVLEEQSTSTVLEEQSTSTVLEEQSTSSHRRTVN</sequence>
<feature type="compositionally biased region" description="Polar residues" evidence="1">
    <location>
        <begin position="119"/>
        <end position="180"/>
    </location>
</feature>